<name>J7TGU2_STRSL</name>
<evidence type="ECO:0000259" key="2">
    <source>
        <dbReference type="PROSITE" id="PS50902"/>
    </source>
</evidence>
<evidence type="ECO:0000313" key="4">
    <source>
        <dbReference type="Proteomes" id="UP000006983"/>
    </source>
</evidence>
<proteinExistence type="predicted"/>
<comment type="caution">
    <text evidence="3">The sequence shown here is derived from an EMBL/GenBank/DDBJ whole genome shotgun (WGS) entry which is preliminary data.</text>
</comment>
<gene>
    <name evidence="3" type="ORF">RSSL_00948</name>
</gene>
<dbReference type="EMBL" id="ALIF01000001">
    <property type="protein sequence ID" value="EJO16236.1"/>
    <property type="molecule type" value="Genomic_DNA"/>
</dbReference>
<evidence type="ECO:0000256" key="1">
    <source>
        <dbReference type="ARBA" id="ARBA00017129"/>
    </source>
</evidence>
<dbReference type="Proteomes" id="UP000006983">
    <property type="component" value="Unassembled WGS sequence"/>
</dbReference>
<dbReference type="NCBIfam" id="TIGR00333">
    <property type="entry name" value="nrdI"/>
    <property type="match status" value="1"/>
</dbReference>
<dbReference type="PATRIC" id="fig|1200793.3.peg.140"/>
<dbReference type="PIRSF" id="PIRSF005087">
    <property type="entry name" value="NrdI"/>
    <property type="match status" value="1"/>
</dbReference>
<dbReference type="PANTHER" id="PTHR37297">
    <property type="entry name" value="PROTEIN NRDI"/>
    <property type="match status" value="1"/>
</dbReference>
<dbReference type="InterPro" id="IPR029039">
    <property type="entry name" value="Flavoprotein-like_sf"/>
</dbReference>
<dbReference type="Pfam" id="PF07972">
    <property type="entry name" value="Flavodoxin_NdrI"/>
    <property type="match status" value="1"/>
</dbReference>
<dbReference type="InterPro" id="IPR004465">
    <property type="entry name" value="RNR_NrdI"/>
</dbReference>
<dbReference type="Gene3D" id="3.40.50.360">
    <property type="match status" value="1"/>
</dbReference>
<dbReference type="NCBIfam" id="NF002714">
    <property type="entry name" value="PRK02551.1"/>
    <property type="match status" value="1"/>
</dbReference>
<sequence length="175" mass="19941">MKSTISCVRMIEQTQDIDRKRTLMSQLTLVYISLSGNTQSFVKRMSDYLSLNHGIECRQINIKELNHETFQVDEPFVALLPTYLEGGNGVDNGDVEILTNPLGDFIAAHDNHERCFGIIGSGNRNFNNQYCLTAKQYSQRFGFPMLGDFELRGTQSDIERLAPIILEAQKNFNQR</sequence>
<dbReference type="GO" id="GO:0010181">
    <property type="term" value="F:FMN binding"/>
    <property type="evidence" value="ECO:0007669"/>
    <property type="project" value="InterPro"/>
</dbReference>
<protein>
    <recommendedName>
        <fullName evidence="1">Putative NrdI-like protein</fullName>
    </recommendedName>
</protein>
<reference evidence="3 4" key="1">
    <citation type="journal article" date="2012" name="J. Bacteriol.">
        <title>Genome Sequence of the Lantibiotic Bacteriocin Producer Streptococcus salivarius Strain K12.</title>
        <authorList>
            <person name="Barretto C."/>
            <person name="Alvarez-Martin P."/>
            <person name="Foata F."/>
            <person name="Renault P."/>
            <person name="Berger B."/>
        </authorList>
    </citation>
    <scope>NUCLEOTIDE SEQUENCE [LARGE SCALE GENOMIC DNA]</scope>
    <source>
        <strain evidence="3 4">K12</strain>
    </source>
</reference>
<dbReference type="SUPFAM" id="SSF52218">
    <property type="entry name" value="Flavoproteins"/>
    <property type="match status" value="1"/>
</dbReference>
<dbReference type="PANTHER" id="PTHR37297:SF1">
    <property type="entry name" value="PROTEIN NRDI"/>
    <property type="match status" value="1"/>
</dbReference>
<organism evidence="3 4">
    <name type="scientific">Streptococcus salivarius K12</name>
    <dbReference type="NCBI Taxonomy" id="1200793"/>
    <lineage>
        <taxon>Bacteria</taxon>
        <taxon>Bacillati</taxon>
        <taxon>Bacillota</taxon>
        <taxon>Bacilli</taxon>
        <taxon>Lactobacillales</taxon>
        <taxon>Streptococcaceae</taxon>
        <taxon>Streptococcus</taxon>
    </lineage>
</organism>
<dbReference type="PROSITE" id="PS50902">
    <property type="entry name" value="FLAVODOXIN_LIKE"/>
    <property type="match status" value="1"/>
</dbReference>
<dbReference type="InterPro" id="IPR008254">
    <property type="entry name" value="Flavodoxin/NO_synth"/>
</dbReference>
<dbReference type="AlphaFoldDB" id="J7TGU2"/>
<feature type="domain" description="Flavodoxin-like" evidence="2">
    <location>
        <begin position="27"/>
        <end position="175"/>
    </location>
</feature>
<evidence type="ECO:0000313" key="3">
    <source>
        <dbReference type="EMBL" id="EJO16236.1"/>
    </source>
</evidence>
<keyword evidence="4" id="KW-1185">Reference proteome</keyword>
<accession>J7TGU2</accession>
<dbReference type="GO" id="GO:0016651">
    <property type="term" value="F:oxidoreductase activity, acting on NAD(P)H"/>
    <property type="evidence" value="ECO:0007669"/>
    <property type="project" value="UniProtKB-ARBA"/>
</dbReference>